<protein>
    <submittedName>
        <fullName evidence="1">Uncharacterized protein</fullName>
    </submittedName>
</protein>
<name>A0ABS6J4B0_9RHOB</name>
<gene>
    <name evidence="1" type="ORF">GU927_012115</name>
</gene>
<dbReference type="Proteomes" id="UP000731907">
    <property type="component" value="Unassembled WGS sequence"/>
</dbReference>
<evidence type="ECO:0000313" key="2">
    <source>
        <dbReference type="Proteomes" id="UP000731907"/>
    </source>
</evidence>
<comment type="caution">
    <text evidence="1">The sequence shown here is derived from an EMBL/GenBank/DDBJ whole genome shotgun (WGS) entry which is preliminary data.</text>
</comment>
<reference evidence="1 2" key="1">
    <citation type="submission" date="2021-06" db="EMBL/GenBank/DDBJ databases">
        <title>Rhodobacteraceae bacterium strain HSP-20.</title>
        <authorList>
            <person name="Chen W.-M."/>
        </authorList>
    </citation>
    <scope>NUCLEOTIDE SEQUENCE [LARGE SCALE GENOMIC DNA]</scope>
    <source>
        <strain evidence="1 2">HSP-20</strain>
    </source>
</reference>
<organism evidence="1 2">
    <name type="scientific">Paragemmobacter amnigenus</name>
    <dbReference type="NCBI Taxonomy" id="2852097"/>
    <lineage>
        <taxon>Bacteria</taxon>
        <taxon>Pseudomonadati</taxon>
        <taxon>Pseudomonadota</taxon>
        <taxon>Alphaproteobacteria</taxon>
        <taxon>Rhodobacterales</taxon>
        <taxon>Paracoccaceae</taxon>
        <taxon>Paragemmobacter</taxon>
    </lineage>
</organism>
<proteinExistence type="predicted"/>
<dbReference type="EMBL" id="JAAATX020000008">
    <property type="protein sequence ID" value="MBU9698588.1"/>
    <property type="molecule type" value="Genomic_DNA"/>
</dbReference>
<sequence>MPRPNRIQPDGTFLATPARGGFMGNRGCLHDSTGTIRRRHQGKLWITCTLREKPSRGPVPQATPGRYTPLFFHDEAVAAAAGHRPCAECRRAAYDDFRAAWTRAFRTTPKATEIDAILHTARLDPATRSQRRHIAELDSLPDGAFLLWQGQPHRVAGNRLHPFTPAGYTAPLPRPQGDVTVLTPEPLIRVIQNGWQPLLDPALDRPNW</sequence>
<keyword evidence="2" id="KW-1185">Reference proteome</keyword>
<dbReference type="RefSeq" id="WP_161762714.1">
    <property type="nucleotide sequence ID" value="NZ_JAAATX020000008.1"/>
</dbReference>
<accession>A0ABS6J4B0</accession>
<evidence type="ECO:0000313" key="1">
    <source>
        <dbReference type="EMBL" id="MBU9698588.1"/>
    </source>
</evidence>